<sequence length="175" mass="20429">MQTPESQVRLRPHPNPTLRIVHDRFQLERLPGLRLPDSCVNEFEVVQTVEVEESCGRGYDGFTCQEVRSLELLKDRYGEMKNVLEGYFEGAVKIQICLQALMSYDTFLIEKVYEQLDDRAYKDLLYLEELAVDAYLDQVGWKLPTDNEDCEYPIEHSWLRVVTNPSKVKDEPQNP</sequence>
<dbReference type="OrthoDB" id="3799206at2759"/>
<proteinExistence type="predicted"/>
<dbReference type="EMBL" id="ML994692">
    <property type="protein sequence ID" value="KAF2177226.1"/>
    <property type="molecule type" value="Genomic_DNA"/>
</dbReference>
<dbReference type="AlphaFoldDB" id="A0A6A6DI13"/>
<organism evidence="1 2">
    <name type="scientific">Zopfia rhizophila CBS 207.26</name>
    <dbReference type="NCBI Taxonomy" id="1314779"/>
    <lineage>
        <taxon>Eukaryota</taxon>
        <taxon>Fungi</taxon>
        <taxon>Dikarya</taxon>
        <taxon>Ascomycota</taxon>
        <taxon>Pezizomycotina</taxon>
        <taxon>Dothideomycetes</taxon>
        <taxon>Dothideomycetes incertae sedis</taxon>
        <taxon>Zopfiaceae</taxon>
        <taxon>Zopfia</taxon>
    </lineage>
</organism>
<evidence type="ECO:0000313" key="2">
    <source>
        <dbReference type="Proteomes" id="UP000800200"/>
    </source>
</evidence>
<gene>
    <name evidence="1" type="ORF">K469DRAFT_697426</name>
</gene>
<protein>
    <submittedName>
        <fullName evidence="1">Uncharacterized protein</fullName>
    </submittedName>
</protein>
<reference evidence="1" key="1">
    <citation type="journal article" date="2020" name="Stud. Mycol.">
        <title>101 Dothideomycetes genomes: a test case for predicting lifestyles and emergence of pathogens.</title>
        <authorList>
            <person name="Haridas S."/>
            <person name="Albert R."/>
            <person name="Binder M."/>
            <person name="Bloem J."/>
            <person name="Labutti K."/>
            <person name="Salamov A."/>
            <person name="Andreopoulos B."/>
            <person name="Baker S."/>
            <person name="Barry K."/>
            <person name="Bills G."/>
            <person name="Bluhm B."/>
            <person name="Cannon C."/>
            <person name="Castanera R."/>
            <person name="Culley D."/>
            <person name="Daum C."/>
            <person name="Ezra D."/>
            <person name="Gonzalez J."/>
            <person name="Henrissat B."/>
            <person name="Kuo A."/>
            <person name="Liang C."/>
            <person name="Lipzen A."/>
            <person name="Lutzoni F."/>
            <person name="Magnuson J."/>
            <person name="Mondo S."/>
            <person name="Nolan M."/>
            <person name="Ohm R."/>
            <person name="Pangilinan J."/>
            <person name="Park H.-J."/>
            <person name="Ramirez L."/>
            <person name="Alfaro M."/>
            <person name="Sun H."/>
            <person name="Tritt A."/>
            <person name="Yoshinaga Y."/>
            <person name="Zwiers L.-H."/>
            <person name="Turgeon B."/>
            <person name="Goodwin S."/>
            <person name="Spatafora J."/>
            <person name="Crous P."/>
            <person name="Grigoriev I."/>
        </authorList>
    </citation>
    <scope>NUCLEOTIDE SEQUENCE</scope>
    <source>
        <strain evidence="1">CBS 207.26</strain>
    </source>
</reference>
<keyword evidence="2" id="KW-1185">Reference proteome</keyword>
<evidence type="ECO:0000313" key="1">
    <source>
        <dbReference type="EMBL" id="KAF2177226.1"/>
    </source>
</evidence>
<accession>A0A6A6DI13</accession>
<name>A0A6A6DI13_9PEZI</name>
<dbReference type="Proteomes" id="UP000800200">
    <property type="component" value="Unassembled WGS sequence"/>
</dbReference>